<evidence type="ECO:0000259" key="9">
    <source>
        <dbReference type="Pfam" id="PF08648"/>
    </source>
</evidence>
<feature type="compositionally biased region" description="Basic and acidic residues" evidence="8">
    <location>
        <begin position="28"/>
        <end position="175"/>
    </location>
</feature>
<organism evidence="10 11">
    <name type="scientific">Malassezia japonica</name>
    <dbReference type="NCBI Taxonomy" id="223818"/>
    <lineage>
        <taxon>Eukaryota</taxon>
        <taxon>Fungi</taxon>
        <taxon>Dikarya</taxon>
        <taxon>Basidiomycota</taxon>
        <taxon>Ustilaginomycotina</taxon>
        <taxon>Malasseziomycetes</taxon>
        <taxon>Malasseziales</taxon>
        <taxon>Malasseziaceae</taxon>
        <taxon>Malassezia</taxon>
    </lineage>
</organism>
<comment type="similarity">
    <text evidence="3">Belongs to the SNUT3 family.</text>
</comment>
<dbReference type="EMBL" id="CP119960">
    <property type="protein sequence ID" value="WFD38970.1"/>
    <property type="molecule type" value="Genomic_DNA"/>
</dbReference>
<feature type="domain" description="U4/U6.U5 small nuclear ribonucleoprotein 27kDa protein" evidence="9">
    <location>
        <begin position="185"/>
        <end position="237"/>
    </location>
</feature>
<evidence type="ECO:0000313" key="10">
    <source>
        <dbReference type="EMBL" id="WFD38970.1"/>
    </source>
</evidence>
<dbReference type="Pfam" id="PF08648">
    <property type="entry name" value="SNRNP27"/>
    <property type="match status" value="1"/>
</dbReference>
<evidence type="ECO:0000256" key="1">
    <source>
        <dbReference type="ARBA" id="ARBA00003632"/>
    </source>
</evidence>
<dbReference type="AlphaFoldDB" id="A0AAF0JA73"/>
<keyword evidence="11" id="KW-1185">Reference proteome</keyword>
<comment type="subunit">
    <text evidence="4">Part of a tri-snRNP complex.</text>
</comment>
<dbReference type="Proteomes" id="UP001217754">
    <property type="component" value="Chromosome 3"/>
</dbReference>
<dbReference type="RefSeq" id="XP_060121867.1">
    <property type="nucleotide sequence ID" value="XM_060265884.1"/>
</dbReference>
<reference evidence="10" key="1">
    <citation type="submission" date="2023-03" db="EMBL/GenBank/DDBJ databases">
        <title>Mating type loci evolution in Malassezia.</title>
        <authorList>
            <person name="Coelho M.A."/>
        </authorList>
    </citation>
    <scope>NUCLEOTIDE SEQUENCE</scope>
    <source>
        <strain evidence="10">CBS 9431</strain>
    </source>
</reference>
<comment type="function">
    <text evidence="1">May play a role in mRNA splicing.</text>
</comment>
<keyword evidence="7" id="KW-0539">Nucleus</keyword>
<evidence type="ECO:0000256" key="5">
    <source>
        <dbReference type="ARBA" id="ARBA00022664"/>
    </source>
</evidence>
<dbReference type="GO" id="GO:0006397">
    <property type="term" value="P:mRNA processing"/>
    <property type="evidence" value="ECO:0007669"/>
    <property type="project" value="UniProtKB-KW"/>
</dbReference>
<dbReference type="PANTHER" id="PTHR31077:SF1">
    <property type="entry name" value="U4_U6.U5 SMALL NUCLEAR RIBONUCLEOPROTEIN 27 KDA PROTEIN"/>
    <property type="match status" value="1"/>
</dbReference>
<evidence type="ECO:0000256" key="8">
    <source>
        <dbReference type="SAM" id="MobiDB-lite"/>
    </source>
</evidence>
<protein>
    <recommendedName>
        <fullName evidence="9">U4/U6.U5 small nuclear ribonucleoprotein 27kDa protein domain-containing protein</fullName>
    </recommendedName>
</protein>
<dbReference type="GeneID" id="85225585"/>
<feature type="region of interest" description="Disordered" evidence="8">
    <location>
        <begin position="1"/>
        <end position="188"/>
    </location>
</feature>
<gene>
    <name evidence="10" type="ORF">MJAP1_001936</name>
</gene>
<dbReference type="InterPro" id="IPR013957">
    <property type="entry name" value="SNRNP27"/>
</dbReference>
<dbReference type="GO" id="GO:0008380">
    <property type="term" value="P:RNA splicing"/>
    <property type="evidence" value="ECO:0007669"/>
    <property type="project" value="UniProtKB-KW"/>
</dbReference>
<dbReference type="PANTHER" id="PTHR31077">
    <property type="entry name" value="U4/U6.U5 SMALL NUCLEAR RIBONUCLEOPROTEIN 27 KDA PROTEIN"/>
    <property type="match status" value="1"/>
</dbReference>
<evidence type="ECO:0000256" key="3">
    <source>
        <dbReference type="ARBA" id="ARBA00008218"/>
    </source>
</evidence>
<evidence type="ECO:0000256" key="4">
    <source>
        <dbReference type="ARBA" id="ARBA00011825"/>
    </source>
</evidence>
<evidence type="ECO:0000256" key="2">
    <source>
        <dbReference type="ARBA" id="ARBA00004123"/>
    </source>
</evidence>
<accession>A0AAF0JA73</accession>
<dbReference type="GO" id="GO:0071011">
    <property type="term" value="C:precatalytic spliceosome"/>
    <property type="evidence" value="ECO:0007669"/>
    <property type="project" value="TreeGrafter"/>
</dbReference>
<evidence type="ECO:0000256" key="6">
    <source>
        <dbReference type="ARBA" id="ARBA00023187"/>
    </source>
</evidence>
<evidence type="ECO:0000313" key="11">
    <source>
        <dbReference type="Proteomes" id="UP001217754"/>
    </source>
</evidence>
<proteinExistence type="inferred from homology"/>
<comment type="subcellular location">
    <subcellularLocation>
        <location evidence="2">Nucleus</location>
    </subcellularLocation>
</comment>
<evidence type="ECO:0000256" key="7">
    <source>
        <dbReference type="ARBA" id="ARBA00023242"/>
    </source>
</evidence>
<sequence>MSGRRAPVRYDDVDEQGGYDASRPSTYDYDRSRGPRDDRAPPSSTRGRDHDERTREGHDGYRGGRGWGDDRRRSDWDDRRRSNWGDRRHSDRDDRRRGDWDDRRRGDWDDRRRSDWRERSPGRDRYHKDDRRDRQPDDRNDTRDARSRWDRRDDRRDPAPEPRTEREKDAPKGPDPDAAPEELDADQIAAMMGFGNFGTSKGKHVEDNAEGFAEVRKERSWRQYMNRKGGFNRPLDKV</sequence>
<keyword evidence="5" id="KW-0507">mRNA processing</keyword>
<name>A0AAF0JA73_9BASI</name>
<keyword evidence="6" id="KW-0508">mRNA splicing</keyword>